<dbReference type="Proteomes" id="UP000827721">
    <property type="component" value="Unassembled WGS sequence"/>
</dbReference>
<name>A0ABQ8HGP9_9ROSI</name>
<dbReference type="Pfam" id="PF03171">
    <property type="entry name" value="2OG-FeII_Oxy"/>
    <property type="match status" value="1"/>
</dbReference>
<dbReference type="InterPro" id="IPR027443">
    <property type="entry name" value="IPNS-like_sf"/>
</dbReference>
<dbReference type="EMBL" id="JAFEMO010000011">
    <property type="protein sequence ID" value="KAH7557799.1"/>
    <property type="molecule type" value="Genomic_DNA"/>
</dbReference>
<dbReference type="Gene3D" id="2.60.120.330">
    <property type="entry name" value="B-lactam Antibiotic, Isopenicillin N Synthase, Chain"/>
    <property type="match status" value="1"/>
</dbReference>
<evidence type="ECO:0000256" key="2">
    <source>
        <dbReference type="ARBA" id="ARBA00023004"/>
    </source>
</evidence>
<evidence type="ECO:0000256" key="1">
    <source>
        <dbReference type="ARBA" id="ARBA00022723"/>
    </source>
</evidence>
<feature type="domain" description="Isopenicillin N synthase-like Fe(2+) 2OG dioxygenase" evidence="3">
    <location>
        <begin position="97"/>
        <end position="158"/>
    </location>
</feature>
<sequence length="208" mass="22824">MTKLPTTSAYQSTISCTALAASKCNKVFPTSPYVPVATLSKIFDSTSKVTPSACSRGNLPVPTHIQSPAAVSVPSPAVVPHHQSKHTITTRSKVVEEDIEGVAKKGEWVEIPPIDGALVINVGDTLQILSNGKYKSDEHIVRTTDTKSRVSVPIFTMPKLTEKFGPLPELIEHDGAQYREVVFQDYMNNFFSNIHDRKKSLHFAHVNN</sequence>
<dbReference type="SUPFAM" id="SSF51197">
    <property type="entry name" value="Clavaminate synthase-like"/>
    <property type="match status" value="1"/>
</dbReference>
<reference evidence="4 5" key="1">
    <citation type="submission" date="2021-02" db="EMBL/GenBank/DDBJ databases">
        <title>Plant Genome Project.</title>
        <authorList>
            <person name="Zhang R.-G."/>
        </authorList>
    </citation>
    <scope>NUCLEOTIDE SEQUENCE [LARGE SCALE GENOMIC DNA]</scope>
    <source>
        <tissue evidence="4">Leaves</tissue>
    </source>
</reference>
<protein>
    <recommendedName>
        <fullName evidence="3">Isopenicillin N synthase-like Fe(2+) 2OG dioxygenase domain-containing protein</fullName>
    </recommendedName>
</protein>
<dbReference type="PROSITE" id="PS51257">
    <property type="entry name" value="PROKAR_LIPOPROTEIN"/>
    <property type="match status" value="1"/>
</dbReference>
<dbReference type="PANTHER" id="PTHR47991">
    <property type="entry name" value="OXOGLUTARATE/IRON-DEPENDENT DIOXYGENASE"/>
    <property type="match status" value="1"/>
</dbReference>
<dbReference type="InterPro" id="IPR044861">
    <property type="entry name" value="IPNS-like_FE2OG_OXY"/>
</dbReference>
<keyword evidence="5" id="KW-1185">Reference proteome</keyword>
<gene>
    <name evidence="4" type="ORF">JRO89_XS11G0222400</name>
</gene>
<accession>A0ABQ8HGP9</accession>
<evidence type="ECO:0000313" key="5">
    <source>
        <dbReference type="Proteomes" id="UP000827721"/>
    </source>
</evidence>
<comment type="caution">
    <text evidence="4">The sequence shown here is derived from an EMBL/GenBank/DDBJ whole genome shotgun (WGS) entry which is preliminary data.</text>
</comment>
<proteinExistence type="predicted"/>
<evidence type="ECO:0000313" key="4">
    <source>
        <dbReference type="EMBL" id="KAH7557799.1"/>
    </source>
</evidence>
<organism evidence="4 5">
    <name type="scientific">Xanthoceras sorbifolium</name>
    <dbReference type="NCBI Taxonomy" id="99658"/>
    <lineage>
        <taxon>Eukaryota</taxon>
        <taxon>Viridiplantae</taxon>
        <taxon>Streptophyta</taxon>
        <taxon>Embryophyta</taxon>
        <taxon>Tracheophyta</taxon>
        <taxon>Spermatophyta</taxon>
        <taxon>Magnoliopsida</taxon>
        <taxon>eudicotyledons</taxon>
        <taxon>Gunneridae</taxon>
        <taxon>Pentapetalae</taxon>
        <taxon>rosids</taxon>
        <taxon>malvids</taxon>
        <taxon>Sapindales</taxon>
        <taxon>Sapindaceae</taxon>
        <taxon>Xanthoceroideae</taxon>
        <taxon>Xanthoceras</taxon>
    </lineage>
</organism>
<keyword evidence="1" id="KW-0479">Metal-binding</keyword>
<evidence type="ECO:0000259" key="3">
    <source>
        <dbReference type="Pfam" id="PF03171"/>
    </source>
</evidence>
<keyword evidence="2" id="KW-0408">Iron</keyword>
<dbReference type="InterPro" id="IPR050295">
    <property type="entry name" value="Plant_2OG-oxidoreductases"/>
</dbReference>